<dbReference type="GO" id="GO:0006506">
    <property type="term" value="P:GPI anchor biosynthetic process"/>
    <property type="evidence" value="ECO:0007669"/>
    <property type="project" value="UniProtKB-UniPathway"/>
</dbReference>
<comment type="pathway">
    <text evidence="2 7">Glycolipid biosynthesis; glycosylphosphatidylinositol-anchor biosynthesis.</text>
</comment>
<feature type="transmembrane region" description="Helical" evidence="7">
    <location>
        <begin position="521"/>
        <end position="539"/>
    </location>
</feature>
<dbReference type="Proteomes" id="UP000494040">
    <property type="component" value="Unassembled WGS sequence"/>
</dbReference>
<dbReference type="EnsemblMetazoa" id="XM_024224873.1">
    <property type="protein sequence ID" value="XP_024080641.1"/>
    <property type="gene ID" value="LOC112126231"/>
</dbReference>
<feature type="transmembrane region" description="Helical" evidence="7">
    <location>
        <begin position="496"/>
        <end position="515"/>
    </location>
</feature>
<sequence>MAFHPIRGPELTRTHRVVRLAFVREHSNLWTIGLLRTRPPLPDTLHDVERSLREKRANVQQRDISRLVESLLRRLRDLFRSLEPAQKVQCSEEQSPLAKRVVLFVSDGMGAQLIYREAASTNGSFVRSIMEGGGSWGISEVNVPTMTYTGVNTISTGSIYTSINLLIFNKYRLTVDNVYNYTHVYYVGDFTALHYLSHFSDKWHITTWNGTFIDSVNKDYIKYDKFTCENIRMLLMNRTLAEDLKRDKTFFIVYMSAVDYCGHHVSPLKPQCIEILKHVDKCVGETVKLFNEFYKDNETSFLLTADHGMTDYGRHGGGHPDMRRTPILAWGAGIKSQGGVVKDYPEQWKAKGLKSIDIKQSDLASFISVLLGNPIPDNSYGVIPRQFLAKQDLNLAKALYCNGVQLNNVLQAQGNLPKELDTEQKMMDELKQQLKNEIRAGNASGAFLLADNYIKRVKEELNVVRHSYSGVIKNLATLMYTGWGLWKTISNMLTKLWLFASVLMMLCAELFIFNQHPVERFVLAATTFWIISLIVYAKITKDNMWAITYIILFVLVEWNVSTIYYFAYNENKSFHTVITWAIFLLAPFLHLLSSHTGFKRLCLFCYGIGAVFLLFTTRTEGIGFFGMTFFVVTWYALEVNKAGKDVLADIGENKKSLDMTNDDLRRGFLMLLYTWCCYFASGFRDHPSNFEVKWTDYFMVTFDEHPIIVLVLIKFFLPFVVLCSAMSGLYNILEKDKNKFVEWYLFLNNIVSLFFFHLTKEYNEHNYEGVGFSLARHILSAVFPIFVVVLLPVTNMLLKARISFDPKRYLQNQIEERRKRKRVRKGERERERKKYKERESERDKKKERD</sequence>
<evidence type="ECO:0000256" key="7">
    <source>
        <dbReference type="RuleBase" id="RU367138"/>
    </source>
</evidence>
<protein>
    <recommendedName>
        <fullName evidence="4 7">GPI ethanolamine phosphate transferase 1</fullName>
        <ecNumber evidence="7">2.-.-.-</ecNumber>
    </recommendedName>
</protein>
<evidence type="ECO:0000313" key="10">
    <source>
        <dbReference type="EnsemblMetazoa" id="XP_024080641.1"/>
    </source>
</evidence>
<dbReference type="InterPro" id="IPR002591">
    <property type="entry name" value="Phosphodiest/P_Trfase"/>
</dbReference>
<keyword evidence="6 7" id="KW-0256">Endoplasmic reticulum</keyword>
<keyword evidence="7" id="KW-0472">Membrane</keyword>
<dbReference type="InterPro" id="IPR017852">
    <property type="entry name" value="GPI_EtnP_transferase_1_C"/>
</dbReference>
<evidence type="ECO:0000256" key="3">
    <source>
        <dbReference type="ARBA" id="ARBA00008400"/>
    </source>
</evidence>
<comment type="function">
    <text evidence="7">Ethanolamine phosphate transferase involved in glycosylphosphatidylinositol-anchor biosynthesis. Transfers ethanolamine phosphate to the first alpha-1,4-linked mannose of the glycosylphosphatidylinositol precursor of GPI-anchor.</text>
</comment>
<proteinExistence type="inferred from homology"/>
<dbReference type="GO" id="GO:0051377">
    <property type="term" value="F:mannose-ethanolamine phosphotransferase activity"/>
    <property type="evidence" value="ECO:0007669"/>
    <property type="project" value="UniProtKB-UniRule"/>
</dbReference>
<name>A0A8I6SC82_CIMLE</name>
<feature type="region of interest" description="Disordered" evidence="8">
    <location>
        <begin position="817"/>
        <end position="849"/>
    </location>
</feature>
<comment type="similarity">
    <text evidence="3 7">Belongs to the PIGG/PIGN/PIGO family. PIGN subfamily.</text>
</comment>
<dbReference type="Pfam" id="PF01663">
    <property type="entry name" value="Phosphodiest"/>
    <property type="match status" value="1"/>
</dbReference>
<feature type="transmembrane region" description="Helical" evidence="7">
    <location>
        <begin position="707"/>
        <end position="733"/>
    </location>
</feature>
<evidence type="ECO:0000313" key="11">
    <source>
        <dbReference type="Proteomes" id="UP000494040"/>
    </source>
</evidence>
<dbReference type="KEGG" id="clec:112126231"/>
<comment type="caution">
    <text evidence="7">Lacks conserved residue(s) required for the propagation of feature annotation.</text>
</comment>
<reference evidence="10" key="1">
    <citation type="submission" date="2022-01" db="UniProtKB">
        <authorList>
            <consortium name="EnsemblMetazoa"/>
        </authorList>
    </citation>
    <scope>IDENTIFICATION</scope>
</reference>
<feature type="transmembrane region" description="Helical" evidence="7">
    <location>
        <begin position="546"/>
        <end position="567"/>
    </location>
</feature>
<keyword evidence="7" id="KW-0808">Transferase</keyword>
<keyword evidence="5 7" id="KW-0337">GPI-anchor biosynthesis</keyword>
<dbReference type="RefSeq" id="XP_024080641.1">
    <property type="nucleotide sequence ID" value="XM_024224873.1"/>
</dbReference>
<dbReference type="SUPFAM" id="SSF53649">
    <property type="entry name" value="Alkaline phosphatase-like"/>
    <property type="match status" value="1"/>
</dbReference>
<evidence type="ECO:0000256" key="6">
    <source>
        <dbReference type="ARBA" id="ARBA00022824"/>
    </source>
</evidence>
<dbReference type="InterPro" id="IPR017850">
    <property type="entry name" value="Alkaline_phosphatase_core_sf"/>
</dbReference>
<evidence type="ECO:0000256" key="2">
    <source>
        <dbReference type="ARBA" id="ARBA00004687"/>
    </source>
</evidence>
<dbReference type="GO" id="GO:0005789">
    <property type="term" value="C:endoplasmic reticulum membrane"/>
    <property type="evidence" value="ECO:0007669"/>
    <property type="project" value="UniProtKB-SubCell"/>
</dbReference>
<dbReference type="UniPathway" id="UPA00196"/>
<dbReference type="PANTHER" id="PTHR12250">
    <property type="entry name" value="PHOSPHATIDYLINOSITOL GLYCAN, CLASS N"/>
    <property type="match status" value="1"/>
</dbReference>
<evidence type="ECO:0000256" key="1">
    <source>
        <dbReference type="ARBA" id="ARBA00004477"/>
    </source>
</evidence>
<dbReference type="EC" id="2.-.-.-" evidence="7"/>
<evidence type="ECO:0000256" key="8">
    <source>
        <dbReference type="SAM" id="MobiDB-lite"/>
    </source>
</evidence>
<evidence type="ECO:0000259" key="9">
    <source>
        <dbReference type="Pfam" id="PF04987"/>
    </source>
</evidence>
<keyword evidence="7" id="KW-0812">Transmembrane</keyword>
<organism evidence="10 11">
    <name type="scientific">Cimex lectularius</name>
    <name type="common">Bed bug</name>
    <name type="synonym">Acanthia lectularia</name>
    <dbReference type="NCBI Taxonomy" id="79782"/>
    <lineage>
        <taxon>Eukaryota</taxon>
        <taxon>Metazoa</taxon>
        <taxon>Ecdysozoa</taxon>
        <taxon>Arthropoda</taxon>
        <taxon>Hexapoda</taxon>
        <taxon>Insecta</taxon>
        <taxon>Pterygota</taxon>
        <taxon>Neoptera</taxon>
        <taxon>Paraneoptera</taxon>
        <taxon>Hemiptera</taxon>
        <taxon>Heteroptera</taxon>
        <taxon>Panheteroptera</taxon>
        <taxon>Cimicomorpha</taxon>
        <taxon>Cimicidae</taxon>
        <taxon>Cimex</taxon>
    </lineage>
</organism>
<dbReference type="PANTHER" id="PTHR12250:SF0">
    <property type="entry name" value="GPI ETHANOLAMINE PHOSPHATE TRANSFERASE 1"/>
    <property type="match status" value="1"/>
</dbReference>
<dbReference type="AlphaFoldDB" id="A0A8I6SC82"/>
<dbReference type="GeneID" id="112126231"/>
<feature type="compositionally biased region" description="Basic and acidic residues" evidence="8">
    <location>
        <begin position="826"/>
        <end position="849"/>
    </location>
</feature>
<keyword evidence="11" id="KW-1185">Reference proteome</keyword>
<feature type="transmembrane region" description="Helical" evidence="7">
    <location>
        <begin position="778"/>
        <end position="798"/>
    </location>
</feature>
<feature type="transmembrane region" description="Helical" evidence="7">
    <location>
        <begin position="573"/>
        <end position="591"/>
    </location>
</feature>
<dbReference type="OrthoDB" id="2748310at2759"/>
<feature type="transmembrane region" description="Helical" evidence="7">
    <location>
        <begin position="598"/>
        <end position="615"/>
    </location>
</feature>
<feature type="transmembrane region" description="Helical" evidence="7">
    <location>
        <begin position="740"/>
        <end position="758"/>
    </location>
</feature>
<dbReference type="Gene3D" id="3.40.720.10">
    <property type="entry name" value="Alkaline Phosphatase, subunit A"/>
    <property type="match status" value="1"/>
</dbReference>
<feature type="domain" description="GPI ethanolamine phosphate transferase 1 C-terminal" evidence="9">
    <location>
        <begin position="478"/>
        <end position="760"/>
    </location>
</feature>
<feature type="transmembrane region" description="Helical" evidence="7">
    <location>
        <begin position="621"/>
        <end position="637"/>
    </location>
</feature>
<dbReference type="InterPro" id="IPR007070">
    <property type="entry name" value="GPI_EtnP_transferase_1"/>
</dbReference>
<dbReference type="Pfam" id="PF04987">
    <property type="entry name" value="PigN"/>
    <property type="match status" value="1"/>
</dbReference>
<keyword evidence="7" id="KW-1133">Transmembrane helix</keyword>
<evidence type="ECO:0000256" key="5">
    <source>
        <dbReference type="ARBA" id="ARBA00022502"/>
    </source>
</evidence>
<accession>A0A8I6SC82</accession>
<evidence type="ECO:0000256" key="4">
    <source>
        <dbReference type="ARBA" id="ARBA00020831"/>
    </source>
</evidence>
<comment type="subcellular location">
    <subcellularLocation>
        <location evidence="1 7">Endoplasmic reticulum membrane</location>
        <topology evidence="1 7">Multi-pass membrane protein</topology>
    </subcellularLocation>
</comment>